<name>A0A152A8D1_TIELA</name>
<dbReference type="InParanoid" id="A0A152A8D1"/>
<keyword evidence="2" id="KW-1185">Reference proteome</keyword>
<dbReference type="AlphaFoldDB" id="A0A152A8D1"/>
<comment type="caution">
    <text evidence="1">The sequence shown here is derived from an EMBL/GenBank/DDBJ whole genome shotgun (WGS) entry which is preliminary data.</text>
</comment>
<dbReference type="Proteomes" id="UP000076078">
    <property type="component" value="Unassembled WGS sequence"/>
</dbReference>
<sequence>MDDLFFRVFRSKVLLITIFNNFKVDGYSICNFYQIPLDVLCRNNRSDILLDRIKMHKLNRESFDHRLQFDNQAMAAFIKFLVTCPTSIMNEECRDNLFIEYLEEFRDELMNYISIIYNQKKSDRHLILNLNFDLIKSLIKPVKGLNSFRECLFLCSNQKLIRYIIDTDIKWLENYKYIPYHNGVAYKEFAEYCIKTNTFSFLVNNIFDTHTLFQLARKGNLELLKFLMLDRSNLRFLVVGNNNYYKVGYDINISNYKATKFLLSTDYLLGKNEYCYTYQLYCSGHNKKAEKLEKLYPSQLKFASNDLWLVTSQNYLNTMDQFQYFIKRHQQFGYSITEYYKFIHNLNNLECLQYLVEKELAVNCKNIVDSPYHVMYYYFGLPVTKSFLFTFGDSPTLGFHGDLRIAELLVNLIKNHDHPHFAKIQLKKSHILNALSLGYTEFVQYLIVFLPSVMDRIIYGIKNTDLLNLKSSKSKLYLIPLLPPTFNIFLPNYSLSEFQLETHLLEAIKDNDISLMNAYRILIYQGTPMMSIITHNRFHTIGRNASPEMLNLVTHWNLSNRKSTVSRLMKYAISGSNLRLLLYLFDEYPSIIFKKSVQSNLLNITDIYTMYESGHHKLMWYLETMIHPLVLHNPIFKFLRDKQVRGPEMFSIINVHLPNIINYLFSKLDNTQKTISFYYLVNKSLKKMVLLYIKYFEKIKFQPNLNILYLYNNTKKFARKSSCYLRSLDKKYQDYFEKIGFLNLNQIDLQTS</sequence>
<organism evidence="1 2">
    <name type="scientific">Tieghemostelium lacteum</name>
    <name type="common">Slime mold</name>
    <name type="synonym">Dictyostelium lacteum</name>
    <dbReference type="NCBI Taxonomy" id="361077"/>
    <lineage>
        <taxon>Eukaryota</taxon>
        <taxon>Amoebozoa</taxon>
        <taxon>Evosea</taxon>
        <taxon>Eumycetozoa</taxon>
        <taxon>Dictyostelia</taxon>
        <taxon>Dictyosteliales</taxon>
        <taxon>Raperosteliaceae</taxon>
        <taxon>Tieghemostelium</taxon>
    </lineage>
</organism>
<proteinExistence type="predicted"/>
<protein>
    <submittedName>
        <fullName evidence="1">Uncharacterized protein</fullName>
    </submittedName>
</protein>
<gene>
    <name evidence="1" type="ORF">DLAC_01317</name>
</gene>
<reference evidence="1 2" key="1">
    <citation type="submission" date="2015-12" db="EMBL/GenBank/DDBJ databases">
        <title>Dictyostelia acquired genes for synthesis and detection of signals that induce cell-type specialization by lateral gene transfer from prokaryotes.</title>
        <authorList>
            <person name="Gloeckner G."/>
            <person name="Schaap P."/>
        </authorList>
    </citation>
    <scope>NUCLEOTIDE SEQUENCE [LARGE SCALE GENOMIC DNA]</scope>
    <source>
        <strain evidence="1 2">TK</strain>
    </source>
</reference>
<evidence type="ECO:0000313" key="1">
    <source>
        <dbReference type="EMBL" id="KYR02476.1"/>
    </source>
</evidence>
<evidence type="ECO:0000313" key="2">
    <source>
        <dbReference type="Proteomes" id="UP000076078"/>
    </source>
</evidence>
<accession>A0A152A8D1</accession>
<dbReference type="EMBL" id="LODT01000004">
    <property type="protein sequence ID" value="KYR02476.1"/>
    <property type="molecule type" value="Genomic_DNA"/>
</dbReference>